<evidence type="ECO:0000256" key="3">
    <source>
        <dbReference type="ARBA" id="ARBA00022759"/>
    </source>
</evidence>
<name>A0AAJ1VMR1_9LACO</name>
<dbReference type="InterPro" id="IPR002729">
    <property type="entry name" value="CRISPR-assoc_Cas1"/>
</dbReference>
<feature type="binding site" evidence="10">
    <location>
        <position position="146"/>
    </location>
    <ligand>
        <name>Mn(2+)</name>
        <dbReference type="ChEBI" id="CHEBI:29035"/>
    </ligand>
</feature>
<keyword evidence="2 10" id="KW-0479">Metal-binding</keyword>
<keyword evidence="1 10" id="KW-0540">Nuclease</keyword>
<keyword evidence="5 10" id="KW-0460">Magnesium</keyword>
<dbReference type="NCBIfam" id="TIGR03639">
    <property type="entry name" value="cas1_NMENI"/>
    <property type="match status" value="1"/>
</dbReference>
<evidence type="ECO:0000313" key="14">
    <source>
        <dbReference type="Proteomes" id="UP001167919"/>
    </source>
</evidence>
<evidence type="ECO:0000313" key="11">
    <source>
        <dbReference type="EMBL" id="MDN6899931.1"/>
    </source>
</evidence>
<dbReference type="GO" id="GO:0003677">
    <property type="term" value="F:DNA binding"/>
    <property type="evidence" value="ECO:0007669"/>
    <property type="project" value="UniProtKB-KW"/>
</dbReference>
<dbReference type="AlphaFoldDB" id="A0AAJ1VMR1"/>
<dbReference type="GO" id="GO:0016787">
    <property type="term" value="F:hydrolase activity"/>
    <property type="evidence" value="ECO:0007669"/>
    <property type="project" value="UniProtKB-KW"/>
</dbReference>
<dbReference type="InterPro" id="IPR050646">
    <property type="entry name" value="Cas1"/>
</dbReference>
<evidence type="ECO:0000256" key="6">
    <source>
        <dbReference type="ARBA" id="ARBA00023118"/>
    </source>
</evidence>
<comment type="subunit">
    <text evidence="9 10">Homodimer, forms a heterotetramer with a Cas2 homodimer.</text>
</comment>
<organism evidence="11 14">
    <name type="scientific">Oenococcus sicerae</name>
    <dbReference type="NCBI Taxonomy" id="2203724"/>
    <lineage>
        <taxon>Bacteria</taxon>
        <taxon>Bacillati</taxon>
        <taxon>Bacillota</taxon>
        <taxon>Bacilli</taxon>
        <taxon>Lactobacillales</taxon>
        <taxon>Lactobacillaceae</taxon>
        <taxon>Oenococcus</taxon>
    </lineage>
</organism>
<dbReference type="Proteomes" id="UP001167919">
    <property type="component" value="Unassembled WGS sequence"/>
</dbReference>
<keyword evidence="7 10" id="KW-0238">DNA-binding</keyword>
<dbReference type="Pfam" id="PF01867">
    <property type="entry name" value="Cas_Cas1"/>
    <property type="match status" value="1"/>
</dbReference>
<feature type="binding site" evidence="10">
    <location>
        <position position="218"/>
    </location>
    <ligand>
        <name>Mn(2+)</name>
        <dbReference type="ChEBI" id="CHEBI:29035"/>
    </ligand>
</feature>
<gene>
    <name evidence="10 11" type="primary">cas1</name>
    <name evidence="12" type="ORF">DLJ48_00285</name>
    <name evidence="11" type="ORF">EVC35_02775</name>
</gene>
<dbReference type="EMBL" id="SDWY01000001">
    <property type="protein sequence ID" value="MDN6899931.1"/>
    <property type="molecule type" value="Genomic_DNA"/>
</dbReference>
<reference evidence="12 13" key="1">
    <citation type="journal article" date="2019" name="Syst. Appl. Microbiol.">
        <title>Oenococcus sicerae sp. nov., isolated from French cider.</title>
        <authorList>
            <person name="Cousin F.J."/>
            <person name="Le Guellec R."/>
            <person name="Chagnot C."/>
            <person name="Goux D."/>
            <person name="Dalmasso M."/>
            <person name="Laplace J.M."/>
            <person name="Cretenet M."/>
        </authorList>
    </citation>
    <scope>NUCLEOTIDE SEQUENCE [LARGE SCALE GENOMIC DNA]</scope>
    <source>
        <strain evidence="12 13">UCMA 15228</strain>
    </source>
</reference>
<keyword evidence="8 10" id="KW-0464">Manganese</keyword>
<proteinExistence type="inferred from homology"/>
<dbReference type="NCBIfam" id="TIGR00287">
    <property type="entry name" value="cas1"/>
    <property type="match status" value="1"/>
</dbReference>
<dbReference type="Gene3D" id="3.100.10.20">
    <property type="entry name" value="CRISPR-associated endonuclease Cas1, N-terminal domain"/>
    <property type="match status" value="1"/>
</dbReference>
<evidence type="ECO:0000256" key="9">
    <source>
        <dbReference type="ARBA" id="ARBA00038592"/>
    </source>
</evidence>
<dbReference type="InterPro" id="IPR042211">
    <property type="entry name" value="CRISPR-assoc_Cas1_N"/>
</dbReference>
<dbReference type="GO" id="GO:0051607">
    <property type="term" value="P:defense response to virus"/>
    <property type="evidence" value="ECO:0007669"/>
    <property type="project" value="UniProtKB-UniRule"/>
</dbReference>
<evidence type="ECO:0000256" key="7">
    <source>
        <dbReference type="ARBA" id="ARBA00023125"/>
    </source>
</evidence>
<evidence type="ECO:0000256" key="2">
    <source>
        <dbReference type="ARBA" id="ARBA00022723"/>
    </source>
</evidence>
<dbReference type="GO" id="GO:0043571">
    <property type="term" value="P:maintenance of CRISPR repeat elements"/>
    <property type="evidence" value="ECO:0007669"/>
    <property type="project" value="UniProtKB-UniRule"/>
</dbReference>
<feature type="binding site" evidence="10">
    <location>
        <position position="203"/>
    </location>
    <ligand>
        <name>Mn(2+)</name>
        <dbReference type="ChEBI" id="CHEBI:29035"/>
    </ligand>
</feature>
<evidence type="ECO:0000313" key="13">
    <source>
        <dbReference type="Proteomes" id="UP000286907"/>
    </source>
</evidence>
<comment type="cofactor">
    <cofactor evidence="10">
        <name>Mg(2+)</name>
        <dbReference type="ChEBI" id="CHEBI:18420"/>
    </cofactor>
    <cofactor evidence="10">
        <name>Mn(2+)</name>
        <dbReference type="ChEBI" id="CHEBI:29035"/>
    </cofactor>
</comment>
<sequence>MAWRSILVTQQAKISFKMNQIIVQTLDDIKQIPIDDIEILIVGTTRVAITSYAIMMCIKSNVKIIFTDEHSSPIGEIDPYYSNHDRNRHILSQISWSSTKKNLLWQQITICKIRNQANLLNKLALDGESIYKLSNQVENGDSDNREAVAARMYFPRLFGDGFTRRNSEDDINGILNYGYSVLLSSMNREINAAGYFTNLGIHHKGIENQFNLASDLIEVFRPFVDEIAYKHAIEMLNQNIKIELIDVLNHSFILNDKETLVSNAMTEIVRDSVSFLDESTPHLLAWKF</sequence>
<reference evidence="11" key="2">
    <citation type="submission" date="2019-01" db="EMBL/GenBank/DDBJ databases">
        <title>Oenococcus sicerae UCMA17102.</title>
        <authorList>
            <person name="Cousin F.J."/>
            <person name="Le Guellec R."/>
            <person name="Cretenet M."/>
        </authorList>
    </citation>
    <scope>NUCLEOTIDE SEQUENCE</scope>
    <source>
        <strain evidence="11">UCMA17102</strain>
    </source>
</reference>
<dbReference type="HAMAP" id="MF_01470">
    <property type="entry name" value="Cas1"/>
    <property type="match status" value="1"/>
</dbReference>
<dbReference type="EMBL" id="CP029684">
    <property type="protein sequence ID" value="QAS69081.1"/>
    <property type="molecule type" value="Genomic_DNA"/>
</dbReference>
<keyword evidence="3 10" id="KW-0255">Endonuclease</keyword>
<dbReference type="Proteomes" id="UP000286907">
    <property type="component" value="Chromosome"/>
</dbReference>
<dbReference type="GO" id="GO:0004520">
    <property type="term" value="F:DNA endonuclease activity"/>
    <property type="evidence" value="ECO:0007669"/>
    <property type="project" value="InterPro"/>
</dbReference>
<reference evidence="12" key="3">
    <citation type="submission" date="2020-01" db="EMBL/GenBank/DDBJ databases">
        <authorList>
            <person name="Cousin F.J."/>
            <person name="Le Guellec R."/>
            <person name="Cretenet M."/>
        </authorList>
    </citation>
    <scope>NUCLEOTIDE SEQUENCE</scope>
    <source>
        <strain evidence="12">UCMA 15228</strain>
    </source>
</reference>
<evidence type="ECO:0000256" key="5">
    <source>
        <dbReference type="ARBA" id="ARBA00022842"/>
    </source>
</evidence>
<protein>
    <recommendedName>
        <fullName evidence="10">CRISPR-associated endonuclease Cas1</fullName>
        <ecNumber evidence="10">3.1.-.-</ecNumber>
    </recommendedName>
</protein>
<keyword evidence="4 10" id="KW-0378">Hydrolase</keyword>
<dbReference type="PANTHER" id="PTHR34353">
    <property type="entry name" value="CRISPR-ASSOCIATED ENDONUCLEASE CAS1 1"/>
    <property type="match status" value="1"/>
</dbReference>
<dbReference type="PANTHER" id="PTHR34353:SF2">
    <property type="entry name" value="CRISPR-ASSOCIATED ENDONUCLEASE CAS1 1"/>
    <property type="match status" value="1"/>
</dbReference>
<evidence type="ECO:0000256" key="10">
    <source>
        <dbReference type="HAMAP-Rule" id="MF_01470"/>
    </source>
</evidence>
<evidence type="ECO:0000256" key="8">
    <source>
        <dbReference type="ARBA" id="ARBA00023211"/>
    </source>
</evidence>
<evidence type="ECO:0000256" key="1">
    <source>
        <dbReference type="ARBA" id="ARBA00022722"/>
    </source>
</evidence>
<dbReference type="InterPro" id="IPR042206">
    <property type="entry name" value="CRISPR-assoc_Cas1_C"/>
</dbReference>
<comment type="similarity">
    <text evidence="10">Belongs to the CRISPR-associated endonuclease Cas1 family.</text>
</comment>
<accession>A0AAJ1VMR1</accession>
<dbReference type="GO" id="GO:0046872">
    <property type="term" value="F:metal ion binding"/>
    <property type="evidence" value="ECO:0007669"/>
    <property type="project" value="UniProtKB-UniRule"/>
</dbReference>
<comment type="function">
    <text evidence="10">CRISPR (clustered regularly interspaced short palindromic repeat), is an adaptive immune system that provides protection against mobile genetic elements (viruses, transposable elements and conjugative plasmids). CRISPR clusters contain spacers, sequences complementary to antecedent mobile elements, and target invading nucleic acids. CRISPR clusters are transcribed and processed into CRISPR RNA (crRNA). Acts as a dsDNA endonuclease. Involved in the integration of spacer DNA into the CRISPR cassette.</text>
</comment>
<keyword evidence="13" id="KW-1185">Reference proteome</keyword>
<evidence type="ECO:0000256" key="4">
    <source>
        <dbReference type="ARBA" id="ARBA00022801"/>
    </source>
</evidence>
<evidence type="ECO:0000313" key="12">
    <source>
        <dbReference type="EMBL" id="QAS69081.1"/>
    </source>
</evidence>
<dbReference type="RefSeq" id="WP_128684875.1">
    <property type="nucleotide sequence ID" value="NZ_SDWY01000001.1"/>
</dbReference>
<dbReference type="InterPro" id="IPR019855">
    <property type="entry name" value="CRISPR-assoc_Cas1_NMENI"/>
</dbReference>
<dbReference type="EC" id="3.1.-.-" evidence="10"/>
<keyword evidence="6 10" id="KW-0051">Antiviral defense</keyword>
<dbReference type="Gene3D" id="1.20.120.920">
    <property type="entry name" value="CRISPR-associated endonuclease Cas1, C-terminal domain"/>
    <property type="match status" value="1"/>
</dbReference>